<comment type="caution">
    <text evidence="2">The sequence shown here is derived from an EMBL/GenBank/DDBJ whole genome shotgun (WGS) entry which is preliminary data.</text>
</comment>
<proteinExistence type="predicted"/>
<gene>
    <name evidence="2" type="ORF">AMECASPLE_024523</name>
</gene>
<name>A0ABV0Y4P5_9TELE</name>
<evidence type="ECO:0000313" key="3">
    <source>
        <dbReference type="Proteomes" id="UP001469553"/>
    </source>
</evidence>
<feature type="region of interest" description="Disordered" evidence="1">
    <location>
        <begin position="89"/>
        <end position="108"/>
    </location>
</feature>
<dbReference type="EMBL" id="JAHRIP010021155">
    <property type="protein sequence ID" value="MEQ2288617.1"/>
    <property type="molecule type" value="Genomic_DNA"/>
</dbReference>
<accession>A0ABV0Y4P5</accession>
<feature type="non-terminal residue" evidence="2">
    <location>
        <position position="1"/>
    </location>
</feature>
<reference evidence="2 3" key="1">
    <citation type="submission" date="2021-06" db="EMBL/GenBank/DDBJ databases">
        <authorList>
            <person name="Palmer J.M."/>
        </authorList>
    </citation>
    <scope>NUCLEOTIDE SEQUENCE [LARGE SCALE GENOMIC DNA]</scope>
    <source>
        <strain evidence="2 3">AS_MEX2019</strain>
        <tissue evidence="2">Muscle</tissue>
    </source>
</reference>
<evidence type="ECO:0000313" key="2">
    <source>
        <dbReference type="EMBL" id="MEQ2288617.1"/>
    </source>
</evidence>
<sequence>EGGGAWRTTHSESSSIKPPVFFFYSDLRHSCAELILRSITTDRLGGGERSEQTTSSCFLRAAFTEQENCFPDSSNIKTQSAPHRLPCPQQLTAERGPRDAVRVSTVHV</sequence>
<keyword evidence="3" id="KW-1185">Reference proteome</keyword>
<protein>
    <submittedName>
        <fullName evidence="2">Uncharacterized protein</fullName>
    </submittedName>
</protein>
<evidence type="ECO:0000256" key="1">
    <source>
        <dbReference type="SAM" id="MobiDB-lite"/>
    </source>
</evidence>
<organism evidence="2 3">
    <name type="scientific">Ameca splendens</name>
    <dbReference type="NCBI Taxonomy" id="208324"/>
    <lineage>
        <taxon>Eukaryota</taxon>
        <taxon>Metazoa</taxon>
        <taxon>Chordata</taxon>
        <taxon>Craniata</taxon>
        <taxon>Vertebrata</taxon>
        <taxon>Euteleostomi</taxon>
        <taxon>Actinopterygii</taxon>
        <taxon>Neopterygii</taxon>
        <taxon>Teleostei</taxon>
        <taxon>Neoteleostei</taxon>
        <taxon>Acanthomorphata</taxon>
        <taxon>Ovalentaria</taxon>
        <taxon>Atherinomorphae</taxon>
        <taxon>Cyprinodontiformes</taxon>
        <taxon>Goodeidae</taxon>
        <taxon>Ameca</taxon>
    </lineage>
</organism>
<dbReference type="Proteomes" id="UP001469553">
    <property type="component" value="Unassembled WGS sequence"/>
</dbReference>